<evidence type="ECO:0000256" key="1">
    <source>
        <dbReference type="ARBA" id="ARBA00004651"/>
    </source>
</evidence>
<keyword evidence="5" id="KW-0769">Symport</keyword>
<dbReference type="InterPro" id="IPR011701">
    <property type="entry name" value="MFS"/>
</dbReference>
<feature type="transmembrane region" description="Helical" evidence="8">
    <location>
        <begin position="16"/>
        <end position="34"/>
    </location>
</feature>
<protein>
    <submittedName>
        <fullName evidence="10">MFS transporter</fullName>
    </submittedName>
</protein>
<feature type="transmembrane region" description="Helical" evidence="8">
    <location>
        <begin position="176"/>
        <end position="195"/>
    </location>
</feature>
<dbReference type="EMBL" id="BSFQ01000005">
    <property type="protein sequence ID" value="GLL10542.1"/>
    <property type="molecule type" value="Genomic_DNA"/>
</dbReference>
<evidence type="ECO:0000259" key="9">
    <source>
        <dbReference type="PROSITE" id="PS50850"/>
    </source>
</evidence>
<dbReference type="AlphaFoldDB" id="A0A9W6NVL7"/>
<proteinExistence type="predicted"/>
<sequence length="426" mass="43880">MRRASIAGLAGSMIEYYDFGSYAFLVVFIGPLFFPEDNSLISILATYGVFAVGYFARPLGALFFGGFGDRRGRRAALLVTVVGMGCATAAMGVLPTHDSIGVAAPILLVLLRLGQGFCAGGEQAGAATLIAESGGGRRHGLFQAFAPAGATLGSATAPAVVGLTTAVLGTDAMAAWGWRIPLLLSVVLTVVVLVLRLRVQESEDFTALAKTDRVARSPLRGTVKVHWRRILAVILLALAVNAPGAVLLNYMNVFLINTVQLPRTTVFWMSAVCIALGTSGYFLGGILTDRFGATRVVVGGLAAVAAVIYPMFLLVQGGRPVGFIGVVYTVALICYSIATTPVYAIATRAFPTRFRYSGVAVGMNIGGALGAGLAPLAAASLVASTGSPQSPALLVVGVALLGVTVALAVSRSAALRGEQSSEAGRP</sequence>
<comment type="caution">
    <text evidence="10">The sequence shown here is derived from an EMBL/GenBank/DDBJ whole genome shotgun (WGS) entry which is preliminary data.</text>
</comment>
<dbReference type="GO" id="GO:0015293">
    <property type="term" value="F:symporter activity"/>
    <property type="evidence" value="ECO:0007669"/>
    <property type="project" value="UniProtKB-KW"/>
</dbReference>
<dbReference type="SUPFAM" id="SSF103473">
    <property type="entry name" value="MFS general substrate transporter"/>
    <property type="match status" value="1"/>
</dbReference>
<dbReference type="PROSITE" id="PS50850">
    <property type="entry name" value="MFS"/>
    <property type="match status" value="1"/>
</dbReference>
<keyword evidence="2" id="KW-0813">Transport</keyword>
<dbReference type="InterPro" id="IPR020846">
    <property type="entry name" value="MFS_dom"/>
</dbReference>
<feature type="transmembrane region" description="Helical" evidence="8">
    <location>
        <begin position="321"/>
        <end position="346"/>
    </location>
</feature>
<feature type="transmembrane region" description="Helical" evidence="8">
    <location>
        <begin position="358"/>
        <end position="378"/>
    </location>
</feature>
<feature type="transmembrane region" description="Helical" evidence="8">
    <location>
        <begin position="230"/>
        <end position="253"/>
    </location>
</feature>
<reference evidence="10" key="2">
    <citation type="submission" date="2023-01" db="EMBL/GenBank/DDBJ databases">
        <authorList>
            <person name="Sun Q."/>
            <person name="Evtushenko L."/>
        </authorList>
    </citation>
    <scope>NUCLEOTIDE SEQUENCE</scope>
    <source>
        <strain evidence="10">VKM Ac-1069</strain>
    </source>
</reference>
<evidence type="ECO:0000256" key="4">
    <source>
        <dbReference type="ARBA" id="ARBA00022692"/>
    </source>
</evidence>
<feature type="domain" description="Major facilitator superfamily (MFS) profile" evidence="9">
    <location>
        <begin position="4"/>
        <end position="414"/>
    </location>
</feature>
<dbReference type="InterPro" id="IPR036259">
    <property type="entry name" value="MFS_trans_sf"/>
</dbReference>
<keyword evidence="6 8" id="KW-1133">Transmembrane helix</keyword>
<dbReference type="InterPro" id="IPR051084">
    <property type="entry name" value="H+-coupled_symporters"/>
</dbReference>
<keyword evidence="4 8" id="KW-0812">Transmembrane</keyword>
<keyword evidence="11" id="KW-1185">Reference proteome</keyword>
<dbReference type="Proteomes" id="UP001143463">
    <property type="component" value="Unassembled WGS sequence"/>
</dbReference>
<comment type="subcellular location">
    <subcellularLocation>
        <location evidence="1">Cell membrane</location>
        <topology evidence="1">Multi-pass membrane protein</topology>
    </subcellularLocation>
</comment>
<evidence type="ECO:0000313" key="10">
    <source>
        <dbReference type="EMBL" id="GLL10542.1"/>
    </source>
</evidence>
<dbReference type="PANTHER" id="PTHR43528">
    <property type="entry name" value="ALPHA-KETOGLUTARATE PERMEASE"/>
    <property type="match status" value="1"/>
</dbReference>
<evidence type="ECO:0000256" key="6">
    <source>
        <dbReference type="ARBA" id="ARBA00022989"/>
    </source>
</evidence>
<keyword evidence="3" id="KW-1003">Cell membrane</keyword>
<keyword evidence="7 8" id="KW-0472">Membrane</keyword>
<evidence type="ECO:0000256" key="7">
    <source>
        <dbReference type="ARBA" id="ARBA00023136"/>
    </source>
</evidence>
<organism evidence="10 11">
    <name type="scientific">Pseudonocardia halophobica</name>
    <dbReference type="NCBI Taxonomy" id="29401"/>
    <lineage>
        <taxon>Bacteria</taxon>
        <taxon>Bacillati</taxon>
        <taxon>Actinomycetota</taxon>
        <taxon>Actinomycetes</taxon>
        <taxon>Pseudonocardiales</taxon>
        <taxon>Pseudonocardiaceae</taxon>
        <taxon>Pseudonocardia</taxon>
    </lineage>
</organism>
<feature type="transmembrane region" description="Helical" evidence="8">
    <location>
        <begin position="296"/>
        <end position="315"/>
    </location>
</feature>
<dbReference type="Gene3D" id="1.20.1250.20">
    <property type="entry name" value="MFS general substrate transporter like domains"/>
    <property type="match status" value="1"/>
</dbReference>
<dbReference type="GO" id="GO:0005886">
    <property type="term" value="C:plasma membrane"/>
    <property type="evidence" value="ECO:0007669"/>
    <property type="project" value="UniProtKB-SubCell"/>
</dbReference>
<evidence type="ECO:0000256" key="3">
    <source>
        <dbReference type="ARBA" id="ARBA00022475"/>
    </source>
</evidence>
<feature type="transmembrane region" description="Helical" evidence="8">
    <location>
        <begin position="265"/>
        <end position="284"/>
    </location>
</feature>
<feature type="transmembrane region" description="Helical" evidence="8">
    <location>
        <begin position="390"/>
        <end position="409"/>
    </location>
</feature>
<accession>A0A9W6NVL7</accession>
<name>A0A9W6NVL7_9PSEU</name>
<dbReference type="Pfam" id="PF07690">
    <property type="entry name" value="MFS_1"/>
    <property type="match status" value="1"/>
</dbReference>
<evidence type="ECO:0000256" key="2">
    <source>
        <dbReference type="ARBA" id="ARBA00022448"/>
    </source>
</evidence>
<reference evidence="10" key="1">
    <citation type="journal article" date="2014" name="Int. J. Syst. Evol. Microbiol.">
        <title>Complete genome sequence of Corynebacterium casei LMG S-19264T (=DSM 44701T), isolated from a smear-ripened cheese.</title>
        <authorList>
            <consortium name="US DOE Joint Genome Institute (JGI-PGF)"/>
            <person name="Walter F."/>
            <person name="Albersmeier A."/>
            <person name="Kalinowski J."/>
            <person name="Ruckert C."/>
        </authorList>
    </citation>
    <scope>NUCLEOTIDE SEQUENCE</scope>
    <source>
        <strain evidence="10">VKM Ac-1069</strain>
    </source>
</reference>
<feature type="transmembrane region" description="Helical" evidence="8">
    <location>
        <begin position="40"/>
        <end position="64"/>
    </location>
</feature>
<evidence type="ECO:0000313" key="11">
    <source>
        <dbReference type="Proteomes" id="UP001143463"/>
    </source>
</evidence>
<feature type="transmembrane region" description="Helical" evidence="8">
    <location>
        <begin position="76"/>
        <end position="94"/>
    </location>
</feature>
<gene>
    <name evidence="10" type="ORF">GCM10017577_16820</name>
</gene>
<evidence type="ECO:0000256" key="5">
    <source>
        <dbReference type="ARBA" id="ARBA00022847"/>
    </source>
</evidence>
<dbReference type="PANTHER" id="PTHR43528:SF1">
    <property type="entry name" value="ALPHA-KETOGLUTARATE PERMEASE"/>
    <property type="match status" value="1"/>
</dbReference>
<evidence type="ECO:0000256" key="8">
    <source>
        <dbReference type="SAM" id="Phobius"/>
    </source>
</evidence>